<accession>A0A0F9AWZ7</accession>
<dbReference type="InterPro" id="IPR026302">
    <property type="entry name" value="NEDD4-bd_p2"/>
</dbReference>
<comment type="caution">
    <text evidence="1">The sequence shown here is derived from an EMBL/GenBank/DDBJ whole genome shotgun (WGS) entry which is preliminary data.</text>
</comment>
<dbReference type="AlphaFoldDB" id="A0A0F9AWZ7"/>
<proteinExistence type="predicted"/>
<feature type="non-terminal residue" evidence="1">
    <location>
        <position position="1"/>
    </location>
</feature>
<sequence>IYNTTVCKCSADSYFTDDEGNYNFDHTKLGKAHGACKWKAATAMRKGVGLVVIDNTNTTRREVKPYLEMAKEHGYLVRQLTVGGTSDGDIITYMERGLHNVPAESMRKMATRLKDSLQKKEIEDVRR</sequence>
<organism evidence="1">
    <name type="scientific">marine sediment metagenome</name>
    <dbReference type="NCBI Taxonomy" id="412755"/>
    <lineage>
        <taxon>unclassified sequences</taxon>
        <taxon>metagenomes</taxon>
        <taxon>ecological metagenomes</taxon>
    </lineage>
</organism>
<gene>
    <name evidence="1" type="ORF">LCGC14_2798760</name>
</gene>
<dbReference type="InterPro" id="IPR027417">
    <property type="entry name" value="P-loop_NTPase"/>
</dbReference>
<dbReference type="PANTHER" id="PTHR13308">
    <property type="entry name" value="NEDD4-BINDING PROTEIN 2-LIKE 1"/>
    <property type="match status" value="1"/>
</dbReference>
<evidence type="ECO:0000313" key="1">
    <source>
        <dbReference type="EMBL" id="KKK82899.1"/>
    </source>
</evidence>
<name>A0A0F9AWZ7_9ZZZZ</name>
<dbReference type="PANTHER" id="PTHR13308:SF40">
    <property type="entry name" value="NEDD4-BINDING PROTEIN 2-LIKE 1"/>
    <property type="match status" value="1"/>
</dbReference>
<dbReference type="EMBL" id="LAZR01052460">
    <property type="protein sequence ID" value="KKK82899.1"/>
    <property type="molecule type" value="Genomic_DNA"/>
</dbReference>
<protein>
    <submittedName>
        <fullName evidence="1">Uncharacterized protein</fullName>
    </submittedName>
</protein>
<dbReference type="Gene3D" id="3.40.50.300">
    <property type="entry name" value="P-loop containing nucleotide triphosphate hydrolases"/>
    <property type="match status" value="1"/>
</dbReference>
<reference evidence="1" key="1">
    <citation type="journal article" date="2015" name="Nature">
        <title>Complex archaea that bridge the gap between prokaryotes and eukaryotes.</title>
        <authorList>
            <person name="Spang A."/>
            <person name="Saw J.H."/>
            <person name="Jorgensen S.L."/>
            <person name="Zaremba-Niedzwiedzka K."/>
            <person name="Martijn J."/>
            <person name="Lind A.E."/>
            <person name="van Eijk R."/>
            <person name="Schleper C."/>
            <person name="Guy L."/>
            <person name="Ettema T.J."/>
        </authorList>
    </citation>
    <scope>NUCLEOTIDE SEQUENCE</scope>
</reference>